<keyword evidence="2" id="KW-1185">Reference proteome</keyword>
<reference evidence="2" key="1">
    <citation type="journal article" date="2024" name="Proc. Natl. Acad. Sci. U.S.A.">
        <title>Extraordinary preservation of gene collinearity over three hundred million years revealed in homosporous lycophytes.</title>
        <authorList>
            <person name="Li C."/>
            <person name="Wickell D."/>
            <person name="Kuo L.Y."/>
            <person name="Chen X."/>
            <person name="Nie B."/>
            <person name="Liao X."/>
            <person name="Peng D."/>
            <person name="Ji J."/>
            <person name="Jenkins J."/>
            <person name="Williams M."/>
            <person name="Shu S."/>
            <person name="Plott C."/>
            <person name="Barry K."/>
            <person name="Rajasekar S."/>
            <person name="Grimwood J."/>
            <person name="Han X."/>
            <person name="Sun S."/>
            <person name="Hou Z."/>
            <person name="He W."/>
            <person name="Dai G."/>
            <person name="Sun C."/>
            <person name="Schmutz J."/>
            <person name="Leebens-Mack J.H."/>
            <person name="Li F.W."/>
            <person name="Wang L."/>
        </authorList>
    </citation>
    <scope>NUCLEOTIDE SEQUENCE [LARGE SCALE GENOMIC DNA]</scope>
    <source>
        <strain evidence="2">cv. PW_Plant_1</strain>
    </source>
</reference>
<proteinExistence type="predicted"/>
<sequence>MLYERNVAEEQGQLKGERYESMTMLWSLCSFNKEQIHGSKLGESRTSNEWPFSPQNNYTRAGTFAKGRTCSFKPRLLRINSFDSDSKSYPRTASREEGHECENERKKHCISCGILNPRSKPIQRWNQSLVISCAFGLAIDPLFFYLLIINEDQMCLHIDGKFSVLVTLLRTISDLMLLCNIWMQLKMAYVCKESLVVGQGMLVWDGQKIIQHYIYSRWILFDAFVILPIPQIVFWMIIPCMLRAQENPTSTSILLGVFLFQYIPKLVYLVMLIKRLQQVTGYIFDKVAWGFILNLLAYLTAAHVAGSIWYLLGVQRVELCLERACKYIQDCDSSLLVCTPVIHYGKAPKYPTGNSPLSQDPTASSLCKSSNNFDFNYGIYLWAAPLVTTTNGLQRMIFPLFWGLMTLSSFGNALTPSNHMLEAAFSIIVIICGLLLFTMLIGNIQVFLQSITAKQQLMRFRFRDFEWWMKRRQLPIRLRRRVRDYERLRWAATRGIEEDAMVRDLPQGLRREVKGHLCLDLLRQVPLFGQMDQNMLDSICDQLKQFLFAKDEVIIREGEPVLRMLFILRGEVLAVYNAASIKQAAHQVRLKPGDFWGEELLSWCLHRPVINQLPLSSATLKCSDTAEAFGLEANDIMYVTQHLRSKFLSDMLAHSIRYYSINWRTWAVVTIQLAWRRCKVRRAGAEKVLAVASSQNVTAEYERSGAVVMVPKDVVKRSRILGASQKECLRLCTAIMNSPKPNSNCY</sequence>
<evidence type="ECO:0000313" key="1">
    <source>
        <dbReference type="EMBL" id="KAJ7536532.1"/>
    </source>
</evidence>
<protein>
    <submittedName>
        <fullName evidence="1">Uncharacterized protein</fullName>
    </submittedName>
</protein>
<gene>
    <name evidence="1" type="ORF">O6H91_12G072800</name>
</gene>
<accession>A0ACC2C3E2</accession>
<dbReference type="Proteomes" id="UP001162992">
    <property type="component" value="Chromosome 12"/>
</dbReference>
<comment type="caution">
    <text evidence="1">The sequence shown here is derived from an EMBL/GenBank/DDBJ whole genome shotgun (WGS) entry which is preliminary data.</text>
</comment>
<name>A0ACC2C3E2_DIPCM</name>
<dbReference type="EMBL" id="CM055103">
    <property type="protein sequence ID" value="KAJ7536532.1"/>
    <property type="molecule type" value="Genomic_DNA"/>
</dbReference>
<evidence type="ECO:0000313" key="2">
    <source>
        <dbReference type="Proteomes" id="UP001162992"/>
    </source>
</evidence>
<organism evidence="1 2">
    <name type="scientific">Diphasiastrum complanatum</name>
    <name type="common">Issler's clubmoss</name>
    <name type="synonym">Lycopodium complanatum</name>
    <dbReference type="NCBI Taxonomy" id="34168"/>
    <lineage>
        <taxon>Eukaryota</taxon>
        <taxon>Viridiplantae</taxon>
        <taxon>Streptophyta</taxon>
        <taxon>Embryophyta</taxon>
        <taxon>Tracheophyta</taxon>
        <taxon>Lycopodiopsida</taxon>
        <taxon>Lycopodiales</taxon>
        <taxon>Lycopodiaceae</taxon>
        <taxon>Lycopodioideae</taxon>
        <taxon>Diphasiastrum</taxon>
    </lineage>
</organism>